<feature type="transmembrane region" description="Helical" evidence="1">
    <location>
        <begin position="62"/>
        <end position="83"/>
    </location>
</feature>
<evidence type="ECO:0000256" key="1">
    <source>
        <dbReference type="SAM" id="Phobius"/>
    </source>
</evidence>
<reference evidence="2 3" key="1">
    <citation type="submission" date="2024-01" db="EMBL/GenBank/DDBJ databases">
        <title>Genome mining of biosynthetic gene clusters to explore secondary metabolites of Streptomyces sp.</title>
        <authorList>
            <person name="Baig A."/>
            <person name="Ajitkumar Shintre N."/>
            <person name="Kumar H."/>
            <person name="Anbarasu A."/>
            <person name="Ramaiah S."/>
        </authorList>
    </citation>
    <scope>NUCLEOTIDE SEQUENCE [LARGE SCALE GENOMIC DNA]</scope>
    <source>
        <strain evidence="2 3">A01</strain>
    </source>
</reference>
<protein>
    <submittedName>
        <fullName evidence="2">Uncharacterized protein</fullName>
    </submittedName>
</protein>
<organism evidence="2 3">
    <name type="scientific">Nocardiopsis alba</name>
    <dbReference type="NCBI Taxonomy" id="53437"/>
    <lineage>
        <taxon>Bacteria</taxon>
        <taxon>Bacillati</taxon>
        <taxon>Actinomycetota</taxon>
        <taxon>Actinomycetes</taxon>
        <taxon>Streptosporangiales</taxon>
        <taxon>Nocardiopsidaceae</taxon>
        <taxon>Nocardiopsis</taxon>
    </lineage>
</organism>
<sequence length="214" mass="23525">MTEKDREESLIERAAEKLLVGTGPKAPFLIRHDRAIPVIVFGACGAFAVLVMISIIQGWAQVLMWIVIGIGIVSVLLTIPGFVGMYRATRGPLPALDRTPRTARVTLNAEDADGGRTILVEYRDEGGSGHDAQLADLIHESWEGRFTPGTRWQVYAFRAPELADSVVFLTEAHDDVWRDGWKLDGVRIGGEGGPLKPGPGSSFLREDSKWRFES</sequence>
<accession>A0ABV5DQF2</accession>
<dbReference type="Proteomes" id="UP001585053">
    <property type="component" value="Unassembled WGS sequence"/>
</dbReference>
<evidence type="ECO:0000313" key="3">
    <source>
        <dbReference type="Proteomes" id="UP001585053"/>
    </source>
</evidence>
<gene>
    <name evidence="2" type="ORF">VSQ78_03860</name>
</gene>
<comment type="caution">
    <text evidence="2">The sequence shown here is derived from an EMBL/GenBank/DDBJ whole genome shotgun (WGS) entry which is preliminary data.</text>
</comment>
<dbReference type="EMBL" id="JAYMRS010000001">
    <property type="protein sequence ID" value="MFB8766825.1"/>
    <property type="molecule type" value="Genomic_DNA"/>
</dbReference>
<keyword evidence="1" id="KW-0812">Transmembrane</keyword>
<evidence type="ECO:0000313" key="2">
    <source>
        <dbReference type="EMBL" id="MFB8766825.1"/>
    </source>
</evidence>
<keyword evidence="3" id="KW-1185">Reference proteome</keyword>
<proteinExistence type="predicted"/>
<keyword evidence="1" id="KW-0472">Membrane</keyword>
<feature type="transmembrane region" description="Helical" evidence="1">
    <location>
        <begin position="35"/>
        <end position="56"/>
    </location>
</feature>
<name>A0ABV5DQF2_9ACTN</name>
<keyword evidence="1" id="KW-1133">Transmembrane helix</keyword>
<dbReference type="RefSeq" id="WP_376736794.1">
    <property type="nucleotide sequence ID" value="NZ_JAYMRS010000001.1"/>
</dbReference>